<organism evidence="2 3">
    <name type="scientific">Brochothrix campestris FSL F6-1037</name>
    <dbReference type="NCBI Taxonomy" id="1265861"/>
    <lineage>
        <taxon>Bacteria</taxon>
        <taxon>Bacillati</taxon>
        <taxon>Bacillota</taxon>
        <taxon>Bacilli</taxon>
        <taxon>Bacillales</taxon>
        <taxon>Listeriaceae</taxon>
        <taxon>Brochothrix</taxon>
    </lineage>
</organism>
<comment type="caution">
    <text evidence="2">The sequence shown here is derived from an EMBL/GenBank/DDBJ whole genome shotgun (WGS) entry which is preliminary data.</text>
</comment>
<dbReference type="Proteomes" id="UP000019243">
    <property type="component" value="Unassembled WGS sequence"/>
</dbReference>
<accession>W7CR32</accession>
<gene>
    <name evidence="2" type="ORF">BCAMP_08055</name>
</gene>
<sequence>MLDAPVSGGDVGAQNGTLAIMVGGDEAIFNAINLCSNKLAQQLFIKEALVTDNIRRWSIKLQSLVRCLA</sequence>
<name>W7CR32_9LIST</name>
<dbReference type="EMBL" id="AODH01000031">
    <property type="protein sequence ID" value="EUJ39090.1"/>
    <property type="molecule type" value="Genomic_DNA"/>
</dbReference>
<dbReference type="GO" id="GO:0050661">
    <property type="term" value="F:NADP binding"/>
    <property type="evidence" value="ECO:0007669"/>
    <property type="project" value="InterPro"/>
</dbReference>
<dbReference type="AlphaFoldDB" id="W7CR32"/>
<dbReference type="SUPFAM" id="SSF51735">
    <property type="entry name" value="NAD(P)-binding Rossmann-fold domains"/>
    <property type="match status" value="1"/>
</dbReference>
<feature type="domain" description="6-phosphogluconate dehydrogenase NADP-binding" evidence="1">
    <location>
        <begin position="1"/>
        <end position="43"/>
    </location>
</feature>
<reference evidence="2 3" key="1">
    <citation type="submission" date="2012-12" db="EMBL/GenBank/DDBJ databases">
        <title>Novel taxa of Listeriaceae from agricultural environments in the United States.</title>
        <authorList>
            <person name="den Bakker H.C."/>
            <person name="Allred A."/>
            <person name="Warchocki S."/>
            <person name="Wright E.M."/>
            <person name="Burrell A."/>
            <person name="Nightingale K.K."/>
            <person name="Kephart D."/>
            <person name="Wiedmann M."/>
        </authorList>
    </citation>
    <scope>NUCLEOTIDE SEQUENCE [LARGE SCALE GENOMIC DNA]</scope>
    <source>
        <strain evidence="2 3">FSL F6-1037</strain>
    </source>
</reference>
<protein>
    <submittedName>
        <fullName evidence="2">3-hydroxyisobutyrate dehydrogenase</fullName>
    </submittedName>
</protein>
<dbReference type="InterPro" id="IPR036291">
    <property type="entry name" value="NAD(P)-bd_dom_sf"/>
</dbReference>
<evidence type="ECO:0000259" key="1">
    <source>
        <dbReference type="Pfam" id="PF03446"/>
    </source>
</evidence>
<dbReference type="Gene3D" id="3.40.50.720">
    <property type="entry name" value="NAD(P)-binding Rossmann-like Domain"/>
    <property type="match status" value="1"/>
</dbReference>
<dbReference type="STRING" id="1265861.BCAMP_08055"/>
<evidence type="ECO:0000313" key="3">
    <source>
        <dbReference type="Proteomes" id="UP000019243"/>
    </source>
</evidence>
<dbReference type="Pfam" id="PF03446">
    <property type="entry name" value="NAD_binding_2"/>
    <property type="match status" value="1"/>
</dbReference>
<dbReference type="InterPro" id="IPR006115">
    <property type="entry name" value="6PGDH_NADP-bd"/>
</dbReference>
<keyword evidence="3" id="KW-1185">Reference proteome</keyword>
<evidence type="ECO:0000313" key="2">
    <source>
        <dbReference type="EMBL" id="EUJ39090.1"/>
    </source>
</evidence>
<proteinExistence type="predicted"/>